<dbReference type="PROSITE" id="PS01357">
    <property type="entry name" value="ZF_ZZ_1"/>
    <property type="match status" value="1"/>
</dbReference>
<dbReference type="InterPro" id="IPR000433">
    <property type="entry name" value="Znf_ZZ"/>
</dbReference>
<keyword evidence="3 6" id="KW-0863">Zinc-finger</keyword>
<comment type="caution">
    <text evidence="11">The sequence shown here is derived from an EMBL/GenBank/DDBJ whole genome shotgun (WGS) entry which is preliminary data.</text>
</comment>
<keyword evidence="8" id="KW-0812">Transmembrane</keyword>
<feature type="region of interest" description="Disordered" evidence="7">
    <location>
        <begin position="816"/>
        <end position="997"/>
    </location>
</feature>
<feature type="compositionally biased region" description="Acidic residues" evidence="7">
    <location>
        <begin position="933"/>
        <end position="950"/>
    </location>
</feature>
<evidence type="ECO:0000256" key="4">
    <source>
        <dbReference type="ARBA" id="ARBA00022833"/>
    </source>
</evidence>
<evidence type="ECO:0000259" key="9">
    <source>
        <dbReference type="PROSITE" id="PS50135"/>
    </source>
</evidence>
<dbReference type="Gene3D" id="1.10.238.10">
    <property type="entry name" value="EF-hand"/>
    <property type="match status" value="1"/>
</dbReference>
<feature type="compositionally biased region" description="Basic and acidic residues" evidence="7">
    <location>
        <begin position="958"/>
        <end position="968"/>
    </location>
</feature>
<evidence type="ECO:0000256" key="7">
    <source>
        <dbReference type="SAM" id="MobiDB-lite"/>
    </source>
</evidence>
<keyword evidence="12" id="KW-1185">Reference proteome</keyword>
<feature type="region of interest" description="Disordered" evidence="7">
    <location>
        <begin position="679"/>
        <end position="704"/>
    </location>
</feature>
<dbReference type="CDD" id="cd00051">
    <property type="entry name" value="EFh"/>
    <property type="match status" value="1"/>
</dbReference>
<feature type="domain" description="EF-hand" evidence="10">
    <location>
        <begin position="332"/>
        <end position="367"/>
    </location>
</feature>
<dbReference type="CDD" id="cd02340">
    <property type="entry name" value="ZZ_NBR1_like"/>
    <property type="match status" value="1"/>
</dbReference>
<dbReference type="PANTHER" id="PTHR23055">
    <property type="entry name" value="CALCIUM BINDING PROTEINS"/>
    <property type="match status" value="1"/>
</dbReference>
<dbReference type="EMBL" id="CAWUOM010000062">
    <property type="protein sequence ID" value="CAK7269717.1"/>
    <property type="molecule type" value="Genomic_DNA"/>
</dbReference>
<dbReference type="PROSITE" id="PS50135">
    <property type="entry name" value="ZF_ZZ_2"/>
    <property type="match status" value="1"/>
</dbReference>
<dbReference type="SMART" id="SM00054">
    <property type="entry name" value="EFh"/>
    <property type="match status" value="2"/>
</dbReference>
<evidence type="ECO:0000313" key="11">
    <source>
        <dbReference type="EMBL" id="CAK7269717.1"/>
    </source>
</evidence>
<keyword evidence="8" id="KW-1133">Transmembrane helix</keyword>
<proteinExistence type="predicted"/>
<dbReference type="SUPFAM" id="SSF57850">
    <property type="entry name" value="RING/U-box"/>
    <property type="match status" value="1"/>
</dbReference>
<evidence type="ECO:0000256" key="3">
    <source>
        <dbReference type="ARBA" id="ARBA00022771"/>
    </source>
</evidence>
<dbReference type="PROSITE" id="PS00018">
    <property type="entry name" value="EF_HAND_1"/>
    <property type="match status" value="1"/>
</dbReference>
<feature type="compositionally biased region" description="Basic and acidic residues" evidence="7">
    <location>
        <begin position="842"/>
        <end position="852"/>
    </location>
</feature>
<dbReference type="SMART" id="SM00291">
    <property type="entry name" value="ZnF_ZZ"/>
    <property type="match status" value="1"/>
</dbReference>
<dbReference type="InterPro" id="IPR018247">
    <property type="entry name" value="EF_Hand_1_Ca_BS"/>
</dbReference>
<dbReference type="InterPro" id="IPR028846">
    <property type="entry name" value="Recoverin"/>
</dbReference>
<keyword evidence="4" id="KW-0862">Zinc</keyword>
<feature type="transmembrane region" description="Helical" evidence="8">
    <location>
        <begin position="17"/>
        <end position="37"/>
    </location>
</feature>
<accession>A0ABP0DRV7</accession>
<keyword evidence="8" id="KW-0472">Membrane</keyword>
<evidence type="ECO:0000259" key="10">
    <source>
        <dbReference type="PROSITE" id="PS50222"/>
    </source>
</evidence>
<evidence type="ECO:0000256" key="8">
    <source>
        <dbReference type="SAM" id="Phobius"/>
    </source>
</evidence>
<evidence type="ECO:0000256" key="1">
    <source>
        <dbReference type="ARBA" id="ARBA00022723"/>
    </source>
</evidence>
<sequence>MESTPGSTISPLLRPRMISAVIISATAVVSIGAGIWYQSWQQNRAQADSFSTGGGLHRRNAIRRARRSSFLEANVTSDDGDETLVIAPPTDENTVNPLNNDDRGFVAIEAPDIIIEEESDDDQWPDEDPSSDTVQRVGHNIVNLLFRVSEDNARRSAYVHRGCACNACGIVPIRGIRYRCTNCADFDLCETCESQGLHIKTHIFYKVKVPAPPFGPRQMQPVWYTGDPDGFMRSLPKSLMARLCRETGFERQELEAFWEQWTYMANTEWRDDPDGLCLAMDRKTFERCLVPSGGYRHAAPNLIHDRMFAFYDTNNDGLISFYEFLHGLSYRKRKDKLRKIFEGYDMDRDGLVNRRDFLRFFRAYYVLYKQMHKDILEGLDDQVMSSVETHQLVTNRQPISSYFGREGRLPRADTRRMMGGKYIDHVMGEIRLADGVDGVVAEDRPFTADREGLLSLLHTRSSFRANGEGILEERFYASGDDSGDEHDDEAAVINYWNALLHPPQTAQELTGLLTGQRDSSGMNDEVFVSTEHNEYEQGHGSNQEEQPLPATGENIAADAAPAVSVEASETKVDANRSTFNVLGRGEGVSHLDASTPEQREAITNNSRVSGNLYRAPTTGQLAARREAFVQAHLSKATRIAARRKLYNRWKRRQFYLDEEEGAKAPAGWTEDQDILGSAATDGETAKTGDSSLPTKKTENSLADIPASERDAGREVLYQVMQQAFNELLDILFLKKENLVIEAAQTRRRRNKFRHLYDDFDGFELSYNDTTSTTSSGGKSKDNAETEAAASKKPLADMSLDEMLAQAGYEMIGDVPCEDQAKPEADGDAQAGTAAETAAAEDSTLKENTERDTTAAGEESSDPHGAESTAGSLSTKNLLVPDNVTGGLPAADAPVVAGTEKIRRSRRDPTMPQFRPNSDTAYPATMQADLTAAVDEDTIQAGEEEPEEQDLDSGPPIASKDKGKGKAVDVCDEPSQGGSSDGQTDDDDGTEPDHDTLVRFKQLDMAEREAEARGGWGKLSYYEFETIFKQEELSSNRLDYLGSWIDFCIP</sequence>
<gene>
    <name evidence="11" type="ORF">SEPCBS57363_003742</name>
</gene>
<dbReference type="Gene3D" id="3.30.60.90">
    <property type="match status" value="1"/>
</dbReference>
<protein>
    <submittedName>
        <fullName evidence="11">Uncharacterized protein</fullName>
    </submittedName>
</protein>
<dbReference type="SUPFAM" id="SSF47473">
    <property type="entry name" value="EF-hand"/>
    <property type="match status" value="1"/>
</dbReference>
<dbReference type="InterPro" id="IPR043145">
    <property type="entry name" value="Znf_ZZ_sf"/>
</dbReference>
<keyword evidence="5" id="KW-0106">Calcium</keyword>
<feature type="domain" description="ZZ-type" evidence="9">
    <location>
        <begin position="160"/>
        <end position="212"/>
    </location>
</feature>
<evidence type="ECO:0000256" key="5">
    <source>
        <dbReference type="ARBA" id="ARBA00022837"/>
    </source>
</evidence>
<evidence type="ECO:0000256" key="2">
    <source>
        <dbReference type="ARBA" id="ARBA00022737"/>
    </source>
</evidence>
<dbReference type="PANTHER" id="PTHR23055:SF187">
    <property type="entry name" value="EF HAND DOMAIN PROTEIN (AFU_ORTHOLOGUE AFUA_6G07310)"/>
    <property type="match status" value="1"/>
</dbReference>
<reference evidence="11 12" key="1">
    <citation type="submission" date="2024-01" db="EMBL/GenBank/DDBJ databases">
        <authorList>
            <person name="Allen C."/>
            <person name="Tagirdzhanova G."/>
        </authorList>
    </citation>
    <scope>NUCLEOTIDE SEQUENCE [LARGE SCALE GENOMIC DNA]</scope>
    <source>
        <strain evidence="11 12">CBS 573.63</strain>
    </source>
</reference>
<organism evidence="11 12">
    <name type="scientific">Sporothrix epigloea</name>
    <dbReference type="NCBI Taxonomy" id="1892477"/>
    <lineage>
        <taxon>Eukaryota</taxon>
        <taxon>Fungi</taxon>
        <taxon>Dikarya</taxon>
        <taxon>Ascomycota</taxon>
        <taxon>Pezizomycotina</taxon>
        <taxon>Sordariomycetes</taxon>
        <taxon>Sordariomycetidae</taxon>
        <taxon>Ophiostomatales</taxon>
        <taxon>Ophiostomataceae</taxon>
        <taxon>Sporothrix</taxon>
    </lineage>
</organism>
<keyword evidence="1" id="KW-0479">Metal-binding</keyword>
<dbReference type="InterPro" id="IPR011992">
    <property type="entry name" value="EF-hand-dom_pair"/>
</dbReference>
<dbReference type="Pfam" id="PF00569">
    <property type="entry name" value="ZZ"/>
    <property type="match status" value="1"/>
</dbReference>
<evidence type="ECO:0000313" key="12">
    <source>
        <dbReference type="Proteomes" id="UP001642501"/>
    </source>
</evidence>
<keyword evidence="2" id="KW-0677">Repeat</keyword>
<dbReference type="InterPro" id="IPR002048">
    <property type="entry name" value="EF_hand_dom"/>
</dbReference>
<name>A0ABP0DRV7_9PEZI</name>
<feature type="region of interest" description="Disordered" evidence="7">
    <location>
        <begin position="766"/>
        <end position="796"/>
    </location>
</feature>
<evidence type="ECO:0000256" key="6">
    <source>
        <dbReference type="PROSITE-ProRule" id="PRU00228"/>
    </source>
</evidence>
<dbReference type="PROSITE" id="PS50222">
    <property type="entry name" value="EF_HAND_2"/>
    <property type="match status" value="1"/>
</dbReference>
<feature type="compositionally biased region" description="Low complexity" evidence="7">
    <location>
        <begin position="827"/>
        <end position="841"/>
    </location>
</feature>
<dbReference type="Proteomes" id="UP001642501">
    <property type="component" value="Unassembled WGS sequence"/>
</dbReference>